<evidence type="ECO:0000313" key="3">
    <source>
        <dbReference type="Proteomes" id="UP000377803"/>
    </source>
</evidence>
<sequence length="78" mass="8672">MKDVNYLDWASLVLIIVGAVNWGLVGLAMISGAERNAYNVVNLLLGQLGPQFEAIIYLLVGLSGLYQVYFGYQLYEEQ</sequence>
<keyword evidence="1" id="KW-1133">Transmembrane helix</keyword>
<proteinExistence type="predicted"/>
<keyword evidence="3" id="KW-1185">Reference proteome</keyword>
<name>A0A5Q0UGC3_9ARCH</name>
<keyword evidence="1" id="KW-0812">Transmembrane</keyword>
<dbReference type="PANTHER" id="PTHR37304">
    <property type="entry name" value="MEMBRANE PROTEIN-RELATED"/>
    <property type="match status" value="1"/>
</dbReference>
<dbReference type="EMBL" id="CP040089">
    <property type="protein sequence ID" value="QGA80431.1"/>
    <property type="molecule type" value="Genomic_DNA"/>
</dbReference>
<dbReference type="KEGG" id="ncon:LC1Nh_0532"/>
<dbReference type="RefSeq" id="WP_153550171.1">
    <property type="nucleotide sequence ID" value="NZ_CP040089.1"/>
</dbReference>
<dbReference type="OrthoDB" id="135079at2157"/>
<dbReference type="Pfam" id="PF04070">
    <property type="entry name" value="DUF378"/>
    <property type="match status" value="1"/>
</dbReference>
<dbReference type="Proteomes" id="UP000377803">
    <property type="component" value="Chromosome"/>
</dbReference>
<dbReference type="GeneID" id="42364917"/>
<feature type="transmembrane region" description="Helical" evidence="1">
    <location>
        <begin position="12"/>
        <end position="33"/>
    </location>
</feature>
<evidence type="ECO:0008006" key="4">
    <source>
        <dbReference type="Google" id="ProtNLM"/>
    </source>
</evidence>
<dbReference type="AlphaFoldDB" id="A0A5Q0UGC3"/>
<accession>A0A5Q0UGC3</accession>
<dbReference type="InterPro" id="IPR007211">
    <property type="entry name" value="DUF378"/>
</dbReference>
<protein>
    <recommendedName>
        <fullName evidence="4">DUF378 domain-containing protein</fullName>
    </recommendedName>
</protein>
<organism evidence="2 3">
    <name type="scientific">Candidatus Nanohalobium constans</name>
    <dbReference type="NCBI Taxonomy" id="2565781"/>
    <lineage>
        <taxon>Archaea</taxon>
        <taxon>Candidatus Nanohalarchaeota</taxon>
        <taxon>Candidatus Nanohalobia</taxon>
        <taxon>Candidatus Nanohalobiales</taxon>
        <taxon>Candidatus Nanohalobiaceae</taxon>
        <taxon>Candidatus Nanohalobium</taxon>
    </lineage>
</organism>
<evidence type="ECO:0000256" key="1">
    <source>
        <dbReference type="SAM" id="Phobius"/>
    </source>
</evidence>
<keyword evidence="1" id="KW-0472">Membrane</keyword>
<feature type="transmembrane region" description="Helical" evidence="1">
    <location>
        <begin position="54"/>
        <end position="75"/>
    </location>
</feature>
<dbReference type="PANTHER" id="PTHR37304:SF1">
    <property type="entry name" value="MEMBRANE PROTEIN"/>
    <property type="match status" value="1"/>
</dbReference>
<gene>
    <name evidence="2" type="ORF">LC1Nh_0532</name>
</gene>
<evidence type="ECO:0000313" key="2">
    <source>
        <dbReference type="EMBL" id="QGA80431.1"/>
    </source>
</evidence>
<reference evidence="3" key="1">
    <citation type="submission" date="2019-05" db="EMBL/GenBank/DDBJ databases">
        <title>Candidatus Nanohalobium constans, a novel model system to study the DPANN nano-sized archaea: genomic and physiological characterization of a nanoarchaeon co-cultured with its chitinotrophic host.</title>
        <authorList>
            <person name="La Cono V."/>
            <person name="Arcadi E."/>
            <person name="Crisafi F."/>
            <person name="Denaro R."/>
            <person name="La Spada G."/>
            <person name="Messina E."/>
            <person name="Smedile F."/>
            <person name="Toshchakov S.V."/>
            <person name="Shevchenko M.A."/>
            <person name="Golyshin P.N."/>
            <person name="Golyshina O.V."/>
            <person name="Ferrer M."/>
            <person name="Rohde M."/>
            <person name="Mushegian A."/>
            <person name="Sorokin D.Y."/>
            <person name="Giuliano L."/>
            <person name="Yakimov M.M."/>
        </authorList>
    </citation>
    <scope>NUCLEOTIDE SEQUENCE [LARGE SCALE GENOMIC DNA]</scope>
    <source>
        <strain evidence="3">LC1Nh</strain>
    </source>
</reference>